<dbReference type="SMART" id="SM00336">
    <property type="entry name" value="BBOX"/>
    <property type="match status" value="1"/>
</dbReference>
<dbReference type="OMA" id="MCATISN"/>
<feature type="region of interest" description="Disordered" evidence="7">
    <location>
        <begin position="1302"/>
        <end position="1340"/>
    </location>
</feature>
<sequence length="1493" mass="160065">MEKQTVGSSTDRWQRPPSRGSGLLPQPSHNQSGPAISPSGIVSGGGGGSKAATTSSHLHAQGQSHHPSTSSSLHHQQHQPTTSTAPPQLLPRKKSVLVCGGAGGGRDEHQHHVMMSPPPGGMNSEQRSQRGGGGQQGGGVPPQSQGTSGDITTATAIVHQHDPDTLESCSRSPLLCLICNKVYEDPRLLSCYHSFCAKCLPGRLGDAKLVCPLCGKPTPLKDGTGPPSDHLLRFLLHSSPDIHPSCANCDNKSRAPMYYCNTCGQVLCNGCREETHRAKMFSTHDIIPVSKYTKDTPKKCSVHGEQFIMFSNLQKTMLCINCYRDTAMEGRLHCVDLETAYSQGCKKLDRAVMSLRDLQVAVRDGITMLKNVLEELRRNSDSEKSAVNAVCQVILDALTKTQENLLKDVDCQMEGKDKVIRGQLCQLRSVLPTIKLHLTMCATISNATNKYDFLDLAYPLIDRLMAITHMGSGHHAIRPGLSSQIKSTYKVEMARTLEPWVQPWVSGGAHGGGGATTSKSSSHHHLQKDYTQPADPSLSEPMYSQYFPMSRSTVTPMVQKSQVSQLGGGYAAPAGAGGGTGPQSGRKTPVFKSDRPDEHFAAHCRSFTAHVNELNQRLSRLKEQVQELHRDVTLQRGSSHTVRAASALREGLFLEDQLERRHSEMERIRKHLESHWNDNIRQIRLEQEVFQSQINDLLAMKSEVKQLSSLLQQLQSFLKSLNVHPPPQQQQPGRGGGGGGGGGAGHGGASSSGGGGGGGSSAGVSGTSGIGKMATTTSSSSGQQGVIQHGQPNRQTQQHVHHSGVPDASSSRTDIGSQVTPSLGEMAYLEQSKDGGVGGQSLGPSQKSDPNRPFGAQQPQRPTSSSMPTPSGGLSTAKQQSFQPAGFVPRPCYQQKQPTQAEMEYIQVDTSYSHPPHQQQQQQSHSSKIGGPPPHPNLGASEASMMKSKGVLSQLIDKVRLKDDRKKSSASGVSSSSSGGTPHPQPPAVPPSASALAARRALTMYDAQCQFGLDSSSAVSALAKSNLKRGVQSGEPAASSTSFSHQRHESRPTYQRAKSFVKSKSDDERGQLIDKSLSSGSKDATRIIELYQSLSKTIMERENQQFQSRTPYPSQIYNPYSLDQPIYFDSRYEKYGTSSFMGTIPPKSSSSAGSFPYGQSNSLGRTHSSNSRQGPTTPFRSSSHPRPQESLTATSEDDYQQISFNFRSLPMARSHSAPPRKPTQEHRSSGGGGGGQFGGGAGSSTEVKVFVHEEPHSSTSSHHHHQQHHHSRHTASRSPSPSAAALSKSLEESFLYGYLSQHHGSGGGGLTSSSSGQSGVGGGGGFTPSPLGKKPSSAESLVSLGAMDTDGQSRKSSIDFDRRSVVTVRRAGSNQGSKSALLTRQHSWEGGAQLSGTREHSMSTPHLSPTADDPFENRSGAAQSASRGGGVRASASSSHSRRRSRIYDDDEDDLVVGNTLHKADSFEGHEEAVRSIVAAVQETRTLQRRLQSN</sequence>
<feature type="region of interest" description="Disordered" evidence="7">
    <location>
        <begin position="1144"/>
        <end position="1287"/>
    </location>
</feature>
<feature type="compositionally biased region" description="Gly residues" evidence="7">
    <location>
        <begin position="733"/>
        <end position="769"/>
    </location>
</feature>
<keyword evidence="2" id="KW-0479">Metal-binding</keyword>
<feature type="compositionally biased region" description="Basic and acidic residues" evidence="7">
    <location>
        <begin position="957"/>
        <end position="967"/>
    </location>
</feature>
<feature type="compositionally biased region" description="Low complexity" evidence="7">
    <location>
        <begin position="32"/>
        <end position="41"/>
    </location>
</feature>
<feature type="compositionally biased region" description="Polar residues" evidence="7">
    <location>
        <begin position="1"/>
        <end position="11"/>
    </location>
</feature>
<feature type="compositionally biased region" description="Polar residues" evidence="7">
    <location>
        <begin position="1144"/>
        <end position="1206"/>
    </location>
</feature>
<dbReference type="Proteomes" id="UP000198287">
    <property type="component" value="Unassembled WGS sequence"/>
</dbReference>
<evidence type="ECO:0000256" key="3">
    <source>
        <dbReference type="ARBA" id="ARBA00022771"/>
    </source>
</evidence>
<feature type="compositionally biased region" description="Low complexity" evidence="7">
    <location>
        <begin position="913"/>
        <end position="927"/>
    </location>
</feature>
<dbReference type="Gene3D" id="1.20.58.1540">
    <property type="entry name" value="Actin interacting protein 3, C-terminal domain"/>
    <property type="match status" value="1"/>
</dbReference>
<feature type="compositionally biased region" description="Low complexity" evidence="7">
    <location>
        <begin position="969"/>
        <end position="982"/>
    </location>
</feature>
<feature type="compositionally biased region" description="Low complexity" evidence="7">
    <location>
        <begin position="63"/>
        <end position="87"/>
    </location>
</feature>
<dbReference type="InterPro" id="IPR017907">
    <property type="entry name" value="Znf_RING_CS"/>
</dbReference>
<evidence type="ECO:0000256" key="7">
    <source>
        <dbReference type="SAM" id="MobiDB-lite"/>
    </source>
</evidence>
<feature type="compositionally biased region" description="Low complexity" evidence="7">
    <location>
        <begin position="1418"/>
        <end position="1438"/>
    </location>
</feature>
<protein>
    <recommendedName>
        <fullName evidence="1">RING finger protein 207</fullName>
    </recommendedName>
</protein>
<evidence type="ECO:0000256" key="2">
    <source>
        <dbReference type="ARBA" id="ARBA00022723"/>
    </source>
</evidence>
<dbReference type="PROSITE" id="PS50119">
    <property type="entry name" value="ZF_BBOX"/>
    <property type="match status" value="1"/>
</dbReference>
<evidence type="ECO:0000259" key="9">
    <source>
        <dbReference type="PROSITE" id="PS50119"/>
    </source>
</evidence>
<dbReference type="STRING" id="158441.A0A226EN88"/>
<dbReference type="PANTHER" id="PTHR22635:SF0">
    <property type="entry name" value="RING FINGER PROTEIN 207"/>
    <property type="match status" value="1"/>
</dbReference>
<keyword evidence="4" id="KW-0862">Zinc</keyword>
<feature type="compositionally biased region" description="Basic residues" evidence="7">
    <location>
        <begin position="1261"/>
        <end position="1275"/>
    </location>
</feature>
<feature type="compositionally biased region" description="Gly residues" evidence="7">
    <location>
        <begin position="1229"/>
        <end position="1242"/>
    </location>
</feature>
<dbReference type="Pfam" id="PF00643">
    <property type="entry name" value="zf-B_box"/>
    <property type="match status" value="1"/>
</dbReference>
<dbReference type="InterPro" id="IPR039320">
    <property type="entry name" value="RNF207"/>
</dbReference>
<evidence type="ECO:0000256" key="4">
    <source>
        <dbReference type="ARBA" id="ARBA00022833"/>
    </source>
</evidence>
<dbReference type="PROSITE" id="PS50089">
    <property type="entry name" value="ZF_RING_2"/>
    <property type="match status" value="1"/>
</dbReference>
<feature type="domain" description="RING-type" evidence="8">
    <location>
        <begin position="176"/>
        <end position="214"/>
    </location>
</feature>
<organism evidence="10 11">
    <name type="scientific">Folsomia candida</name>
    <name type="common">Springtail</name>
    <dbReference type="NCBI Taxonomy" id="158441"/>
    <lineage>
        <taxon>Eukaryota</taxon>
        <taxon>Metazoa</taxon>
        <taxon>Ecdysozoa</taxon>
        <taxon>Arthropoda</taxon>
        <taxon>Hexapoda</taxon>
        <taxon>Collembola</taxon>
        <taxon>Entomobryomorpha</taxon>
        <taxon>Isotomoidea</taxon>
        <taxon>Isotomidae</taxon>
        <taxon>Proisotominae</taxon>
        <taxon>Folsomia</taxon>
    </lineage>
</organism>
<reference evidence="10 11" key="1">
    <citation type="submission" date="2015-12" db="EMBL/GenBank/DDBJ databases">
        <title>The genome of Folsomia candida.</title>
        <authorList>
            <person name="Faddeeva A."/>
            <person name="Derks M.F."/>
            <person name="Anvar Y."/>
            <person name="Smit S."/>
            <person name="Van Straalen N."/>
            <person name="Roelofs D."/>
        </authorList>
    </citation>
    <scope>NUCLEOTIDE SEQUENCE [LARGE SCALE GENOMIC DNA]</scope>
    <source>
        <strain evidence="10 11">VU population</strain>
        <tissue evidence="10">Whole body</tissue>
    </source>
</reference>
<feature type="region of interest" description="Disordered" evidence="7">
    <location>
        <begin position="1029"/>
        <end position="1069"/>
    </location>
</feature>
<dbReference type="GO" id="GO:0008270">
    <property type="term" value="F:zinc ion binding"/>
    <property type="evidence" value="ECO:0007669"/>
    <property type="project" value="UniProtKB-KW"/>
</dbReference>
<dbReference type="Pfam" id="PF13923">
    <property type="entry name" value="zf-C3HC4_2"/>
    <property type="match status" value="1"/>
</dbReference>
<feature type="compositionally biased region" description="Polar residues" evidence="7">
    <location>
        <begin position="782"/>
        <end position="798"/>
    </location>
</feature>
<feature type="coiled-coil region" evidence="6">
    <location>
        <begin position="604"/>
        <end position="631"/>
    </location>
</feature>
<feature type="region of interest" description="Disordered" evidence="7">
    <location>
        <begin position="569"/>
        <end position="588"/>
    </location>
</feature>
<proteinExistence type="predicted"/>
<dbReference type="SUPFAM" id="SSF57850">
    <property type="entry name" value="RING/U-box"/>
    <property type="match status" value="1"/>
</dbReference>
<feature type="region of interest" description="Disordered" evidence="7">
    <location>
        <begin position="1"/>
        <end position="149"/>
    </location>
</feature>
<feature type="compositionally biased region" description="Gly residues" evidence="7">
    <location>
        <begin position="130"/>
        <end position="140"/>
    </location>
</feature>
<dbReference type="GO" id="GO:0048471">
    <property type="term" value="C:perinuclear region of cytoplasm"/>
    <property type="evidence" value="ECO:0007669"/>
    <property type="project" value="TreeGrafter"/>
</dbReference>
<dbReference type="PANTHER" id="PTHR22635">
    <property type="entry name" value="RING FINGER PROTEIN 207"/>
    <property type="match status" value="1"/>
</dbReference>
<dbReference type="InterPro" id="IPR001841">
    <property type="entry name" value="Znf_RING"/>
</dbReference>
<evidence type="ECO:0000259" key="8">
    <source>
        <dbReference type="PROSITE" id="PS50089"/>
    </source>
</evidence>
<feature type="compositionally biased region" description="Polar residues" evidence="7">
    <location>
        <begin position="808"/>
        <end position="821"/>
    </location>
</feature>
<feature type="compositionally biased region" description="Gly residues" evidence="7">
    <location>
        <begin position="569"/>
        <end position="582"/>
    </location>
</feature>
<evidence type="ECO:0000256" key="6">
    <source>
        <dbReference type="SAM" id="Coils"/>
    </source>
</evidence>
<feature type="compositionally biased region" description="Low complexity" evidence="7">
    <location>
        <begin position="770"/>
        <end position="781"/>
    </location>
</feature>
<name>A0A226EN88_FOLCA</name>
<feature type="region of interest" description="Disordered" evidence="7">
    <location>
        <begin position="508"/>
        <end position="538"/>
    </location>
</feature>
<evidence type="ECO:0000256" key="5">
    <source>
        <dbReference type="PROSITE-ProRule" id="PRU00024"/>
    </source>
</evidence>
<dbReference type="Gene3D" id="3.30.40.10">
    <property type="entry name" value="Zinc/RING finger domain, C3HC4 (zinc finger)"/>
    <property type="match status" value="1"/>
</dbReference>
<evidence type="ECO:0000313" key="10">
    <source>
        <dbReference type="EMBL" id="OXA58597.1"/>
    </source>
</evidence>
<dbReference type="SMART" id="SM00184">
    <property type="entry name" value="RING"/>
    <property type="match status" value="1"/>
</dbReference>
<feature type="compositionally biased region" description="Low complexity" evidence="7">
    <location>
        <begin position="862"/>
        <end position="876"/>
    </location>
</feature>
<evidence type="ECO:0000256" key="1">
    <source>
        <dbReference type="ARBA" id="ARBA00021526"/>
    </source>
</evidence>
<dbReference type="GO" id="GO:0044325">
    <property type="term" value="F:transmembrane transporter binding"/>
    <property type="evidence" value="ECO:0007669"/>
    <property type="project" value="TreeGrafter"/>
</dbReference>
<dbReference type="EMBL" id="LNIX01000003">
    <property type="protein sequence ID" value="OXA58597.1"/>
    <property type="molecule type" value="Genomic_DNA"/>
</dbReference>
<dbReference type="InterPro" id="IPR013083">
    <property type="entry name" value="Znf_RING/FYVE/PHD"/>
</dbReference>
<feature type="region of interest" description="Disordered" evidence="7">
    <location>
        <begin position="722"/>
        <end position="996"/>
    </location>
</feature>
<gene>
    <name evidence="10" type="ORF">Fcan01_07864</name>
</gene>
<evidence type="ECO:0000313" key="11">
    <source>
        <dbReference type="Proteomes" id="UP000198287"/>
    </source>
</evidence>
<dbReference type="PROSITE" id="PS00518">
    <property type="entry name" value="ZF_RING_1"/>
    <property type="match status" value="1"/>
</dbReference>
<dbReference type="GO" id="GO:0030544">
    <property type="term" value="F:Hsp70 protein binding"/>
    <property type="evidence" value="ECO:0007669"/>
    <property type="project" value="InterPro"/>
</dbReference>
<feature type="region of interest" description="Disordered" evidence="7">
    <location>
        <begin position="1393"/>
        <end position="1454"/>
    </location>
</feature>
<feature type="compositionally biased region" description="Low complexity" evidence="7">
    <location>
        <begin position="1276"/>
        <end position="1285"/>
    </location>
</feature>
<comment type="caution">
    <text evidence="10">The sequence shown here is derived from an EMBL/GenBank/DDBJ whole genome shotgun (WGS) entry which is preliminary data.</text>
</comment>
<accession>A0A226EN88</accession>
<feature type="domain" description="B box-type" evidence="9">
    <location>
        <begin position="246"/>
        <end position="289"/>
    </location>
</feature>
<dbReference type="OrthoDB" id="9049620at2759"/>
<keyword evidence="11" id="KW-1185">Reference proteome</keyword>
<keyword evidence="3 5" id="KW-0863">Zinc-finger</keyword>
<keyword evidence="6" id="KW-0175">Coiled coil</keyword>
<dbReference type="CDD" id="cd19814">
    <property type="entry name" value="Bbox1_RNF207-like"/>
    <property type="match status" value="1"/>
</dbReference>
<dbReference type="InterPro" id="IPR000315">
    <property type="entry name" value="Znf_B-box"/>
</dbReference>
<dbReference type="Gene3D" id="3.30.160.60">
    <property type="entry name" value="Classic Zinc Finger"/>
    <property type="match status" value="1"/>
</dbReference>